<keyword evidence="2" id="KW-0812">Transmembrane</keyword>
<keyword evidence="2" id="KW-0472">Membrane</keyword>
<protein>
    <submittedName>
        <fullName evidence="3">Uncharacterized protein</fullName>
    </submittedName>
</protein>
<gene>
    <name evidence="3" type="ORF">B0H63DRAFT_507156</name>
</gene>
<reference evidence="3" key="2">
    <citation type="submission" date="2023-06" db="EMBL/GenBank/DDBJ databases">
        <authorList>
            <consortium name="Lawrence Berkeley National Laboratory"/>
            <person name="Haridas S."/>
            <person name="Hensen N."/>
            <person name="Bonometti L."/>
            <person name="Westerberg I."/>
            <person name="Brannstrom I.O."/>
            <person name="Guillou S."/>
            <person name="Cros-Aarteil S."/>
            <person name="Calhoun S."/>
            <person name="Kuo A."/>
            <person name="Mondo S."/>
            <person name="Pangilinan J."/>
            <person name="Riley R."/>
            <person name="LaButti K."/>
            <person name="Andreopoulos B."/>
            <person name="Lipzen A."/>
            <person name="Chen C."/>
            <person name="Yanf M."/>
            <person name="Daum C."/>
            <person name="Ng V."/>
            <person name="Clum A."/>
            <person name="Steindorff A."/>
            <person name="Ohm R."/>
            <person name="Martin F."/>
            <person name="Silar P."/>
            <person name="Natvig D."/>
            <person name="Lalanne C."/>
            <person name="Gautier V."/>
            <person name="Ament-velasquez S.L."/>
            <person name="Kruys A."/>
            <person name="Hutchinson M.I."/>
            <person name="Powell A.J."/>
            <person name="Barry K."/>
            <person name="Miller A.N."/>
            <person name="Grigoriev I.V."/>
            <person name="Debuchy R."/>
            <person name="Gladieux P."/>
            <person name="Thoren M.H."/>
            <person name="Johannesson H."/>
        </authorList>
    </citation>
    <scope>NUCLEOTIDE SEQUENCE</scope>
    <source>
        <strain evidence="3">CBS 232.78</strain>
    </source>
</reference>
<evidence type="ECO:0000313" key="4">
    <source>
        <dbReference type="Proteomes" id="UP001285441"/>
    </source>
</evidence>
<comment type="caution">
    <text evidence="3">The sequence shown here is derived from an EMBL/GenBank/DDBJ whole genome shotgun (WGS) entry which is preliminary data.</text>
</comment>
<sequence>MTASTIEPVVDEKDSIELIDLSKPASLANSKAASETANQGVADKPPAARLNRPSGGVVALIIVSGFALNMSSGFLTAPVAALVGFGPFGTHVLAAGVGNLGTMTAGIAIVGALALGKKKKGDADGADDKAAADQGPNNEEVEEPEAARGSTGTTLLVDDVPKD</sequence>
<accession>A0AAE0NXT6</accession>
<dbReference type="EMBL" id="JAULSW010000002">
    <property type="protein sequence ID" value="KAK3389615.1"/>
    <property type="molecule type" value="Genomic_DNA"/>
</dbReference>
<reference evidence="3" key="1">
    <citation type="journal article" date="2023" name="Mol. Phylogenet. Evol.">
        <title>Genome-scale phylogeny and comparative genomics of the fungal order Sordariales.</title>
        <authorList>
            <person name="Hensen N."/>
            <person name="Bonometti L."/>
            <person name="Westerberg I."/>
            <person name="Brannstrom I.O."/>
            <person name="Guillou S."/>
            <person name="Cros-Aarteil S."/>
            <person name="Calhoun S."/>
            <person name="Haridas S."/>
            <person name="Kuo A."/>
            <person name="Mondo S."/>
            <person name="Pangilinan J."/>
            <person name="Riley R."/>
            <person name="LaButti K."/>
            <person name="Andreopoulos B."/>
            <person name="Lipzen A."/>
            <person name="Chen C."/>
            <person name="Yan M."/>
            <person name="Daum C."/>
            <person name="Ng V."/>
            <person name="Clum A."/>
            <person name="Steindorff A."/>
            <person name="Ohm R.A."/>
            <person name="Martin F."/>
            <person name="Silar P."/>
            <person name="Natvig D.O."/>
            <person name="Lalanne C."/>
            <person name="Gautier V."/>
            <person name="Ament-Velasquez S.L."/>
            <person name="Kruys A."/>
            <person name="Hutchinson M.I."/>
            <person name="Powell A.J."/>
            <person name="Barry K."/>
            <person name="Miller A.N."/>
            <person name="Grigoriev I.V."/>
            <person name="Debuchy R."/>
            <person name="Gladieux P."/>
            <person name="Hiltunen Thoren M."/>
            <person name="Johannesson H."/>
        </authorList>
    </citation>
    <scope>NUCLEOTIDE SEQUENCE</scope>
    <source>
        <strain evidence="3">CBS 232.78</strain>
    </source>
</reference>
<evidence type="ECO:0000256" key="2">
    <source>
        <dbReference type="SAM" id="Phobius"/>
    </source>
</evidence>
<feature type="transmembrane region" description="Helical" evidence="2">
    <location>
        <begin position="57"/>
        <end position="86"/>
    </location>
</feature>
<proteinExistence type="predicted"/>
<feature type="transmembrane region" description="Helical" evidence="2">
    <location>
        <begin position="92"/>
        <end position="115"/>
    </location>
</feature>
<feature type="region of interest" description="Disordered" evidence="1">
    <location>
        <begin position="119"/>
        <end position="163"/>
    </location>
</feature>
<organism evidence="3 4">
    <name type="scientific">Podospora didyma</name>
    <dbReference type="NCBI Taxonomy" id="330526"/>
    <lineage>
        <taxon>Eukaryota</taxon>
        <taxon>Fungi</taxon>
        <taxon>Dikarya</taxon>
        <taxon>Ascomycota</taxon>
        <taxon>Pezizomycotina</taxon>
        <taxon>Sordariomycetes</taxon>
        <taxon>Sordariomycetidae</taxon>
        <taxon>Sordariales</taxon>
        <taxon>Podosporaceae</taxon>
        <taxon>Podospora</taxon>
    </lineage>
</organism>
<keyword evidence="4" id="KW-1185">Reference proteome</keyword>
<dbReference type="AlphaFoldDB" id="A0AAE0NXT6"/>
<evidence type="ECO:0000313" key="3">
    <source>
        <dbReference type="EMBL" id="KAK3389615.1"/>
    </source>
</evidence>
<feature type="compositionally biased region" description="Basic and acidic residues" evidence="1">
    <location>
        <begin position="121"/>
        <end position="131"/>
    </location>
</feature>
<evidence type="ECO:0000256" key="1">
    <source>
        <dbReference type="SAM" id="MobiDB-lite"/>
    </source>
</evidence>
<name>A0AAE0NXT6_9PEZI</name>
<keyword evidence="2" id="KW-1133">Transmembrane helix</keyword>
<dbReference type="Proteomes" id="UP001285441">
    <property type="component" value="Unassembled WGS sequence"/>
</dbReference>